<keyword evidence="2" id="KW-0964">Secreted</keyword>
<dbReference type="GO" id="GO:0007156">
    <property type="term" value="P:homophilic cell adhesion via plasma membrane adhesion molecules"/>
    <property type="evidence" value="ECO:0007669"/>
    <property type="project" value="InterPro"/>
</dbReference>
<accession>A0A4R4D6E5</accession>
<dbReference type="EMBL" id="SKBM01000024">
    <property type="protein sequence ID" value="TCZ55952.1"/>
    <property type="molecule type" value="Genomic_DNA"/>
</dbReference>
<dbReference type="PANTHER" id="PTHR38340:SF1">
    <property type="entry name" value="S-LAYER PROTEIN"/>
    <property type="match status" value="1"/>
</dbReference>
<keyword evidence="6" id="KW-1185">Reference proteome</keyword>
<protein>
    <recommendedName>
        <fullName evidence="4">Cadherin domain-containing protein</fullName>
    </recommendedName>
</protein>
<dbReference type="InterPro" id="IPR006644">
    <property type="entry name" value="Cadg"/>
</dbReference>
<gene>
    <name evidence="5" type="ORF">EXY23_20350</name>
</gene>
<comment type="caution">
    <text evidence="5">The sequence shown here is derived from an EMBL/GenBank/DDBJ whole genome shotgun (WGS) entry which is preliminary data.</text>
</comment>
<dbReference type="InterPro" id="IPR010221">
    <property type="entry name" value="VCBS_dom"/>
</dbReference>
<evidence type="ECO:0000259" key="4">
    <source>
        <dbReference type="PROSITE" id="PS50268"/>
    </source>
</evidence>
<dbReference type="Gene3D" id="2.150.10.10">
    <property type="entry name" value="Serralysin-like metalloprotease, C-terminal"/>
    <property type="match status" value="3"/>
</dbReference>
<evidence type="ECO:0000256" key="1">
    <source>
        <dbReference type="ARBA" id="ARBA00004613"/>
    </source>
</evidence>
<dbReference type="GO" id="GO:0005509">
    <property type="term" value="F:calcium ion binding"/>
    <property type="evidence" value="ECO:0007669"/>
    <property type="project" value="InterPro"/>
</dbReference>
<dbReference type="SMART" id="SM00112">
    <property type="entry name" value="CA"/>
    <property type="match status" value="2"/>
</dbReference>
<dbReference type="InterPro" id="IPR013783">
    <property type="entry name" value="Ig-like_fold"/>
</dbReference>
<organism evidence="5 6">
    <name type="scientific">Roseicella aquatilis</name>
    <dbReference type="NCBI Taxonomy" id="2527868"/>
    <lineage>
        <taxon>Bacteria</taxon>
        <taxon>Pseudomonadati</taxon>
        <taxon>Pseudomonadota</taxon>
        <taxon>Alphaproteobacteria</taxon>
        <taxon>Acetobacterales</taxon>
        <taxon>Roseomonadaceae</taxon>
        <taxon>Roseicella</taxon>
    </lineage>
</organism>
<evidence type="ECO:0000256" key="2">
    <source>
        <dbReference type="ARBA" id="ARBA00022525"/>
    </source>
</evidence>
<dbReference type="InterPro" id="IPR018511">
    <property type="entry name" value="Hemolysin-typ_Ca-bd_CS"/>
</dbReference>
<dbReference type="PANTHER" id="PTHR38340">
    <property type="entry name" value="S-LAYER PROTEIN"/>
    <property type="match status" value="1"/>
</dbReference>
<dbReference type="PROSITE" id="PS00330">
    <property type="entry name" value="HEMOLYSIN_CALCIUM"/>
    <property type="match status" value="5"/>
</dbReference>
<reference evidence="5 6" key="1">
    <citation type="submission" date="2019-03" db="EMBL/GenBank/DDBJ databases">
        <title>Paracraurococcus aquatilis NE82 genome sequence.</title>
        <authorList>
            <person name="Zhao Y."/>
            <person name="Du Z."/>
        </authorList>
    </citation>
    <scope>NUCLEOTIDE SEQUENCE [LARGE SCALE GENOMIC DNA]</scope>
    <source>
        <strain evidence="5 6">NE82</strain>
    </source>
</reference>
<dbReference type="SUPFAM" id="SSF49313">
    <property type="entry name" value="Cadherin-like"/>
    <property type="match status" value="3"/>
</dbReference>
<feature type="region of interest" description="Disordered" evidence="3">
    <location>
        <begin position="102"/>
        <end position="192"/>
    </location>
</feature>
<feature type="compositionally biased region" description="Gly residues" evidence="3">
    <location>
        <begin position="122"/>
        <end position="131"/>
    </location>
</feature>
<dbReference type="InterPro" id="IPR002126">
    <property type="entry name" value="Cadherin-like_dom"/>
</dbReference>
<sequence>MASLLGTRNNDYIDTALRLGIGVAAFVDGGDGIDRLVGSSGNDTFFGGNGNDQLVGNAGDDSLDGGLGNDALNGGIGNDILDGGDGNDTASGGSGADSILGGLGADSLSGDDGDDTIDSGDGADGLSGGTGNDLLLGRAGDDRLNGGAGNDTLSGGDDQDSLLGGDGDDLLQGDAGADTLSGDAGNDTLSGGDGVDVLMGGAGDDLLQGDDGNDILDASLGRDTVLGGAGDDLIKQTVAAAPATGHDEIDGGAGWDTVNLYLSRAQWLDSGIQQDVAAIHQHVSGPTSQTDTYIATTLRMGVIRVEGLSVLVDGVALTAEDDSVAAADDAASTTLGGAPVTVDVLANDSAPDLVRSVTLLSGPAHGNVTLNADSTFTFSHAAADVAYLGQGASDVVSFTYRVTDADGDTADATVRITVSGGVNDAPTDIALSAATVTENAAGGTIGTLTTIDPDQGDTVTYSLDDSRFEVVAGALKLKDGIMLDFETTPEVTLAVTSTDANGLSVTKAFTIAVADVNEAPVVTSAAATSLAENGTDTAQLIKISAATTNPAENGTGTVYTATATDPDASSTLSYALSGADAALFNINSRTGAVTFKVAPDFEAPADADGDNLYSIDILASDGALAGTRAVTIAVTNINEAPVVATPMPTQYATAGTATSFKAGMTFADPDADALTWSVTSSLPSWLTFNAGTHVFSVAGTAAPGMTSVTIKAQDAGGLWVTDTFEVSVSDPTTLSGGVLTATSHGDFLDYRGRSAGVNADARQGDDTVYGSAYGDTLNGGTGNNSDQVYGGAGDDRLTSGSATDTDTFWYIEQASGNDTITDFTRGFDHLGFSAAATGVDSLGDLTVASTNDGSLSVVVSWDNDTGHGSVTLRSLTSVSASDFTFIA</sequence>
<dbReference type="Proteomes" id="UP000295023">
    <property type="component" value="Unassembled WGS sequence"/>
</dbReference>
<evidence type="ECO:0000256" key="3">
    <source>
        <dbReference type="SAM" id="MobiDB-lite"/>
    </source>
</evidence>
<dbReference type="SMART" id="SM00736">
    <property type="entry name" value="CADG"/>
    <property type="match status" value="3"/>
</dbReference>
<dbReference type="NCBIfam" id="TIGR01965">
    <property type="entry name" value="VCBS_repeat"/>
    <property type="match status" value="1"/>
</dbReference>
<evidence type="ECO:0000313" key="6">
    <source>
        <dbReference type="Proteomes" id="UP000295023"/>
    </source>
</evidence>
<dbReference type="InterPro" id="IPR011049">
    <property type="entry name" value="Serralysin-like_metalloprot_C"/>
</dbReference>
<dbReference type="OrthoDB" id="7228078at2"/>
<dbReference type="GO" id="GO:0005576">
    <property type="term" value="C:extracellular region"/>
    <property type="evidence" value="ECO:0007669"/>
    <property type="project" value="UniProtKB-SubCell"/>
</dbReference>
<name>A0A4R4D6E5_9PROT</name>
<feature type="compositionally biased region" description="Acidic residues" evidence="3">
    <location>
        <begin position="109"/>
        <end position="118"/>
    </location>
</feature>
<dbReference type="InterPro" id="IPR015919">
    <property type="entry name" value="Cadherin-like_sf"/>
</dbReference>
<dbReference type="Pfam" id="PF17963">
    <property type="entry name" value="Big_9"/>
    <property type="match status" value="1"/>
</dbReference>
<comment type="subcellular location">
    <subcellularLocation>
        <location evidence="1">Secreted</location>
    </subcellularLocation>
</comment>
<dbReference type="CDD" id="cd11304">
    <property type="entry name" value="Cadherin_repeat"/>
    <property type="match status" value="2"/>
</dbReference>
<dbReference type="Gene3D" id="2.60.40.60">
    <property type="entry name" value="Cadherins"/>
    <property type="match status" value="2"/>
</dbReference>
<feature type="domain" description="Cadherin" evidence="4">
    <location>
        <begin position="428"/>
        <end position="522"/>
    </location>
</feature>
<dbReference type="Pfam" id="PF05345">
    <property type="entry name" value="He_PIG"/>
    <property type="match status" value="1"/>
</dbReference>
<dbReference type="InterPro" id="IPR050557">
    <property type="entry name" value="RTX_toxin/Mannuronan_C5-epim"/>
</dbReference>
<proteinExistence type="predicted"/>
<dbReference type="GO" id="GO:0016020">
    <property type="term" value="C:membrane"/>
    <property type="evidence" value="ECO:0007669"/>
    <property type="project" value="InterPro"/>
</dbReference>
<dbReference type="SUPFAM" id="SSF51120">
    <property type="entry name" value="beta-Roll"/>
    <property type="match status" value="3"/>
</dbReference>
<dbReference type="PRINTS" id="PR00313">
    <property type="entry name" value="CABNDNGRPT"/>
</dbReference>
<dbReference type="AlphaFoldDB" id="A0A4R4D6E5"/>
<dbReference type="RefSeq" id="WP_132293856.1">
    <property type="nucleotide sequence ID" value="NZ_SKBM01000024.1"/>
</dbReference>
<feature type="domain" description="Cadherin" evidence="4">
    <location>
        <begin position="558"/>
        <end position="643"/>
    </location>
</feature>
<dbReference type="InterPro" id="IPR001343">
    <property type="entry name" value="Hemolysn_Ca-bd"/>
</dbReference>
<dbReference type="Gene3D" id="2.60.40.10">
    <property type="entry name" value="Immunoglobulins"/>
    <property type="match status" value="1"/>
</dbReference>
<dbReference type="PROSITE" id="PS50268">
    <property type="entry name" value="CADHERIN_2"/>
    <property type="match status" value="2"/>
</dbReference>
<evidence type="ECO:0000313" key="5">
    <source>
        <dbReference type="EMBL" id="TCZ55952.1"/>
    </source>
</evidence>
<dbReference type="Pfam" id="PF00353">
    <property type="entry name" value="HemolysinCabind"/>
    <property type="match status" value="8"/>
</dbReference>